<sequence>MRNFTSTQAELGENPLLGVTPIEQVRLDTYCRDEITKTLRGLQEIYRNKVLLKEIQDVLSELVPKGTFWNDGRKGMDLWVIFVLGTLRLSCNWDYDKLKSCYDYHRKIREICGVDLFCDADTVTGRQTIHDNVSLFTKKIANEISKIVVAFSHELLFPEERELHSRCDSFVFETNVHFPTDLNLLKDSVRKVLSIGGRLASSLKIARWREVKSQQKKFHSLYNKLSKMRHSNSKKEELQEKRRLEIEELIKDYLSVAQAHLLKAKTLQNSLEEECPELQINIDYTDLFINQISRRVLNGETILPDEKVYSIFEPHTEWICKGKAGVRQELGVKVCVVEDQFGFILDHRIMKGEQDKDVAVEMVRKSKELYPGLTSMSFDKGFYSKMDKDGQNNQSRIEALEVRAHLPVKGRRNKAAQERESKEAFVIARKQHPAVESAINALESHGFDRCPDKGTPHFERYAAMAISASNIHHLGAIIMAREIKALRRKSKSA</sequence>
<name>A0ABY7VUC2_9BACT</name>
<dbReference type="EMBL" id="CP117811">
    <property type="protein sequence ID" value="WDE95713.1"/>
    <property type="molecule type" value="Genomic_DNA"/>
</dbReference>
<gene>
    <name evidence="1" type="ORF">PQO03_08290</name>
</gene>
<dbReference type="NCBIfam" id="NF033593">
    <property type="entry name" value="transpos_ISNCY_1"/>
    <property type="match status" value="1"/>
</dbReference>
<organism evidence="1 2">
    <name type="scientific">Lentisphaera profundi</name>
    <dbReference type="NCBI Taxonomy" id="1658616"/>
    <lineage>
        <taxon>Bacteria</taxon>
        <taxon>Pseudomonadati</taxon>
        <taxon>Lentisphaerota</taxon>
        <taxon>Lentisphaeria</taxon>
        <taxon>Lentisphaerales</taxon>
        <taxon>Lentisphaeraceae</taxon>
        <taxon>Lentisphaera</taxon>
    </lineage>
</organism>
<dbReference type="RefSeq" id="WP_274149439.1">
    <property type="nucleotide sequence ID" value="NZ_CP117811.1"/>
</dbReference>
<keyword evidence="2" id="KW-1185">Reference proteome</keyword>
<protein>
    <submittedName>
        <fullName evidence="1">ISNCY family transposase</fullName>
    </submittedName>
</protein>
<proteinExistence type="predicted"/>
<dbReference type="Proteomes" id="UP001214250">
    <property type="component" value="Chromosome 1"/>
</dbReference>
<reference evidence="1 2" key="1">
    <citation type="submission" date="2023-02" db="EMBL/GenBank/DDBJ databases">
        <title>Genome sequence of Lentisphaera profundi SAORIC-696.</title>
        <authorList>
            <person name="Kim e."/>
            <person name="Cho J.-C."/>
            <person name="Choi A."/>
            <person name="Kang I."/>
        </authorList>
    </citation>
    <scope>NUCLEOTIDE SEQUENCE [LARGE SCALE GENOMIC DNA]</scope>
    <source>
        <strain evidence="1 2">SAORIC-696</strain>
    </source>
</reference>
<accession>A0ABY7VUC2</accession>
<evidence type="ECO:0000313" key="1">
    <source>
        <dbReference type="EMBL" id="WDE95713.1"/>
    </source>
</evidence>
<evidence type="ECO:0000313" key="2">
    <source>
        <dbReference type="Proteomes" id="UP001214250"/>
    </source>
</evidence>